<dbReference type="PANTHER" id="PTHR20854">
    <property type="entry name" value="INOSITOL MONOPHOSPHATASE"/>
    <property type="match status" value="1"/>
</dbReference>
<dbReference type="GO" id="GO:0046872">
    <property type="term" value="F:metal ion binding"/>
    <property type="evidence" value="ECO:0007669"/>
    <property type="project" value="UniProtKB-KW"/>
</dbReference>
<evidence type="ECO:0000256" key="3">
    <source>
        <dbReference type="ARBA" id="ARBA00022723"/>
    </source>
</evidence>
<dbReference type="PROSITE" id="PS00630">
    <property type="entry name" value="IMP_2"/>
    <property type="match status" value="1"/>
</dbReference>
<keyword evidence="3 6" id="KW-0479">Metal-binding</keyword>
<accession>A0A4U2Z7T9</accession>
<feature type="binding site" evidence="6">
    <location>
        <position position="82"/>
    </location>
    <ligand>
        <name>Mg(2+)</name>
        <dbReference type="ChEBI" id="CHEBI:18420"/>
        <label>1</label>
        <note>catalytic</note>
    </ligand>
</feature>
<evidence type="ECO:0000256" key="4">
    <source>
        <dbReference type="ARBA" id="ARBA00022801"/>
    </source>
</evidence>
<dbReference type="InterPro" id="IPR020550">
    <property type="entry name" value="Inositol_monophosphatase_CS"/>
</dbReference>
<feature type="binding site" evidence="6">
    <location>
        <position position="81"/>
    </location>
    <ligand>
        <name>Mg(2+)</name>
        <dbReference type="ChEBI" id="CHEBI:18420"/>
        <label>1</label>
        <note>catalytic</note>
    </ligand>
</feature>
<dbReference type="Gene3D" id="3.30.540.10">
    <property type="entry name" value="Fructose-1,6-Bisphosphatase, subunit A, domain 1"/>
    <property type="match status" value="1"/>
</dbReference>
<evidence type="ECO:0000313" key="9">
    <source>
        <dbReference type="Proteomes" id="UP000309561"/>
    </source>
</evidence>
<comment type="cofactor">
    <cofactor evidence="2 6 7">
        <name>Mg(2+)</name>
        <dbReference type="ChEBI" id="CHEBI:18420"/>
    </cofactor>
</comment>
<evidence type="ECO:0000256" key="5">
    <source>
        <dbReference type="ARBA" id="ARBA00022842"/>
    </source>
</evidence>
<gene>
    <name evidence="8" type="ORF">FCU45_03225</name>
</gene>
<feature type="binding site" evidence="6">
    <location>
        <position position="79"/>
    </location>
    <ligand>
        <name>Mg(2+)</name>
        <dbReference type="ChEBI" id="CHEBI:18420"/>
        <label>1</label>
        <note>catalytic</note>
    </ligand>
</feature>
<evidence type="ECO:0000256" key="7">
    <source>
        <dbReference type="RuleBase" id="RU364068"/>
    </source>
</evidence>
<comment type="caution">
    <text evidence="8">The sequence shown here is derived from an EMBL/GenBank/DDBJ whole genome shotgun (WGS) entry which is preliminary data.</text>
</comment>
<feature type="binding site" evidence="6">
    <location>
        <position position="210"/>
    </location>
    <ligand>
        <name>Mg(2+)</name>
        <dbReference type="ChEBI" id="CHEBI:18420"/>
        <label>1</label>
        <note>catalytic</note>
    </ligand>
</feature>
<dbReference type="Proteomes" id="UP000309561">
    <property type="component" value="Unassembled WGS sequence"/>
</dbReference>
<comment type="catalytic activity">
    <reaction evidence="1 7">
        <text>a myo-inositol phosphate + H2O = myo-inositol + phosphate</text>
        <dbReference type="Rhea" id="RHEA:24056"/>
        <dbReference type="ChEBI" id="CHEBI:15377"/>
        <dbReference type="ChEBI" id="CHEBI:17268"/>
        <dbReference type="ChEBI" id="CHEBI:43474"/>
        <dbReference type="ChEBI" id="CHEBI:84139"/>
        <dbReference type="EC" id="3.1.3.25"/>
    </reaction>
</comment>
<dbReference type="PRINTS" id="PR00377">
    <property type="entry name" value="IMPHPHTASES"/>
</dbReference>
<name>A0A4U2Z7T9_9BACT</name>
<dbReference type="SUPFAM" id="SSF56655">
    <property type="entry name" value="Carbohydrate phosphatase"/>
    <property type="match status" value="1"/>
</dbReference>
<proteinExistence type="inferred from homology"/>
<organism evidence="8 9">
    <name type="scientific">Sulfurimonas crateris</name>
    <dbReference type="NCBI Taxonomy" id="2574727"/>
    <lineage>
        <taxon>Bacteria</taxon>
        <taxon>Pseudomonadati</taxon>
        <taxon>Campylobacterota</taxon>
        <taxon>Epsilonproteobacteria</taxon>
        <taxon>Campylobacterales</taxon>
        <taxon>Sulfurimonadaceae</taxon>
        <taxon>Sulfurimonas</taxon>
    </lineage>
</organism>
<dbReference type="OrthoDB" id="9785695at2"/>
<dbReference type="InterPro" id="IPR033942">
    <property type="entry name" value="IMPase"/>
</dbReference>
<sequence>MIREKLINIVMECRELFLQGYHADKNVQYKGTVDLVTEYDVAIEKRLSKSLQEAFPDFEIIGEESTKEITYPKKAIYIDPIDGTTNFIHSLPFCAISVGVWEEGRAVAGVVYNPVLDECFSAERGGGAYLNDKRIFVSKQHDFQQSLIVTGFPYTKVTKGEDYEWVLRTMANMLPITRDIRRTGSAAIDLCYVACGKFEAYYECNLKPWDVAAGVLIVEEAHGKVSNEKGEEYALGEHIILSSNALVHNELLKNINIG</sequence>
<dbReference type="InterPro" id="IPR000760">
    <property type="entry name" value="Inositol_monophosphatase-like"/>
</dbReference>
<dbReference type="InterPro" id="IPR022337">
    <property type="entry name" value="Inositol_monophosphatase_SuhB"/>
</dbReference>
<dbReference type="Pfam" id="PF00459">
    <property type="entry name" value="Inositol_P"/>
    <property type="match status" value="1"/>
</dbReference>
<keyword evidence="4 7" id="KW-0378">Hydrolase</keyword>
<evidence type="ECO:0000256" key="2">
    <source>
        <dbReference type="ARBA" id="ARBA00001946"/>
    </source>
</evidence>
<evidence type="ECO:0000313" key="8">
    <source>
        <dbReference type="EMBL" id="TKI70309.1"/>
    </source>
</evidence>
<keyword evidence="9" id="KW-1185">Reference proteome</keyword>
<dbReference type="EMBL" id="SZPX01000002">
    <property type="protein sequence ID" value="TKI70309.1"/>
    <property type="molecule type" value="Genomic_DNA"/>
</dbReference>
<feature type="binding site" evidence="6">
    <location>
        <position position="63"/>
    </location>
    <ligand>
        <name>Mg(2+)</name>
        <dbReference type="ChEBI" id="CHEBI:18420"/>
        <label>1</label>
        <note>catalytic</note>
    </ligand>
</feature>
<evidence type="ECO:0000256" key="1">
    <source>
        <dbReference type="ARBA" id="ARBA00001033"/>
    </source>
</evidence>
<dbReference type="PANTHER" id="PTHR20854:SF4">
    <property type="entry name" value="INOSITOL-1-MONOPHOSPHATASE-RELATED"/>
    <property type="match status" value="1"/>
</dbReference>
<dbReference type="CDD" id="cd01639">
    <property type="entry name" value="IMPase"/>
    <property type="match status" value="1"/>
</dbReference>
<reference evidence="8 9" key="1">
    <citation type="submission" date="2019-04" db="EMBL/GenBank/DDBJ databases">
        <title>Sulfurimonas crateris sp. nov. a facultative anaerobic sulfur-oxidizing chemolithautotrophic bacterium isolated from a terrestrial mud vulcano.</title>
        <authorList>
            <person name="Ratnikova N.M."/>
            <person name="Slobodkin A.I."/>
            <person name="Merkel A.Y."/>
            <person name="Novikov A."/>
            <person name="Bonch-Osmolovskaya E.A."/>
            <person name="Slobodkina G.B."/>
        </authorList>
    </citation>
    <scope>NUCLEOTIDE SEQUENCE [LARGE SCALE GENOMIC DNA]</scope>
    <source>
        <strain evidence="8 9">SN118</strain>
    </source>
</reference>
<dbReference type="GO" id="GO:0008934">
    <property type="term" value="F:inositol monophosphate 1-phosphatase activity"/>
    <property type="evidence" value="ECO:0007669"/>
    <property type="project" value="InterPro"/>
</dbReference>
<protein>
    <recommendedName>
        <fullName evidence="7">Inositol-1-monophosphatase</fullName>
        <ecNumber evidence="7">3.1.3.25</ecNumber>
    </recommendedName>
</protein>
<dbReference type="GO" id="GO:0046854">
    <property type="term" value="P:phosphatidylinositol phosphate biosynthetic process"/>
    <property type="evidence" value="ECO:0007669"/>
    <property type="project" value="InterPro"/>
</dbReference>
<dbReference type="Gene3D" id="3.40.190.80">
    <property type="match status" value="1"/>
</dbReference>
<dbReference type="PRINTS" id="PR01959">
    <property type="entry name" value="SBIMPHPHTASE"/>
</dbReference>
<evidence type="ECO:0000256" key="6">
    <source>
        <dbReference type="PIRSR" id="PIRSR600760-2"/>
    </source>
</evidence>
<dbReference type="FunFam" id="3.30.540.10:FF:000003">
    <property type="entry name" value="Inositol-1-monophosphatase"/>
    <property type="match status" value="1"/>
</dbReference>
<comment type="similarity">
    <text evidence="7">Belongs to the inositol monophosphatase superfamily.</text>
</comment>
<dbReference type="AlphaFoldDB" id="A0A4U2Z7T9"/>
<keyword evidence="5 6" id="KW-0460">Magnesium</keyword>
<dbReference type="EC" id="3.1.3.25" evidence="7"/>
<dbReference type="GO" id="GO:0006020">
    <property type="term" value="P:inositol metabolic process"/>
    <property type="evidence" value="ECO:0007669"/>
    <property type="project" value="TreeGrafter"/>
</dbReference>
<dbReference type="GO" id="GO:0007165">
    <property type="term" value="P:signal transduction"/>
    <property type="evidence" value="ECO:0007669"/>
    <property type="project" value="TreeGrafter"/>
</dbReference>
<dbReference type="RefSeq" id="WP_137012227.1">
    <property type="nucleotide sequence ID" value="NZ_SZPX01000002.1"/>
</dbReference>